<keyword evidence="9" id="KW-0808">Transferase</keyword>
<keyword evidence="3" id="KW-0479">Metal-binding</keyword>
<feature type="non-terminal residue" evidence="13">
    <location>
        <position position="455"/>
    </location>
</feature>
<dbReference type="PANTHER" id="PTHR42648:SF11">
    <property type="entry name" value="TRANSPOSON TY4-P GAG-POL POLYPROTEIN"/>
    <property type="match status" value="1"/>
</dbReference>
<evidence type="ECO:0000256" key="6">
    <source>
        <dbReference type="ARBA" id="ARBA00022842"/>
    </source>
</evidence>
<proteinExistence type="predicted"/>
<keyword evidence="7" id="KW-0229">DNA integration</keyword>
<dbReference type="Proteomes" id="UP000184267">
    <property type="component" value="Unassembled WGS sequence"/>
</dbReference>
<keyword evidence="1" id="KW-0548">Nucleotidyltransferase</keyword>
<feature type="domain" description="GAG-pre-integrase" evidence="12">
    <location>
        <begin position="311"/>
        <end position="377"/>
    </location>
</feature>
<dbReference type="Pfam" id="PF13976">
    <property type="entry name" value="gag_pre-integrs"/>
    <property type="match status" value="1"/>
</dbReference>
<feature type="compositionally biased region" description="Basic and acidic residues" evidence="11">
    <location>
        <begin position="234"/>
        <end position="250"/>
    </location>
</feature>
<dbReference type="Gene3D" id="3.30.420.10">
    <property type="entry name" value="Ribonuclease H-like superfamily/Ribonuclease H"/>
    <property type="match status" value="1"/>
</dbReference>
<dbReference type="GO" id="GO:0006310">
    <property type="term" value="P:DNA recombination"/>
    <property type="evidence" value="ECO:0007669"/>
    <property type="project" value="UniProtKB-KW"/>
</dbReference>
<comment type="caution">
    <text evidence="13">The sequence shown here is derived from an EMBL/GenBank/DDBJ whole genome shotgun (WGS) entry which is preliminary data.</text>
</comment>
<feature type="region of interest" description="Disordered" evidence="11">
    <location>
        <begin position="204"/>
        <end position="276"/>
    </location>
</feature>
<keyword evidence="10" id="KW-0233">DNA recombination</keyword>
<evidence type="ECO:0000313" key="13">
    <source>
        <dbReference type="EMBL" id="OJT04593.1"/>
    </source>
</evidence>
<dbReference type="OMA" id="DRTHIMA"/>
<keyword evidence="6" id="KW-0460">Magnesium</keyword>
<accession>A0A1M2VAP2</accession>
<feature type="compositionally biased region" description="Low complexity" evidence="11">
    <location>
        <begin position="204"/>
        <end position="215"/>
    </location>
</feature>
<evidence type="ECO:0000313" key="14">
    <source>
        <dbReference type="Proteomes" id="UP000184267"/>
    </source>
</evidence>
<evidence type="ECO:0000256" key="1">
    <source>
        <dbReference type="ARBA" id="ARBA00022695"/>
    </source>
</evidence>
<evidence type="ECO:0000256" key="10">
    <source>
        <dbReference type="ARBA" id="ARBA00023172"/>
    </source>
</evidence>
<dbReference type="GO" id="GO:0003676">
    <property type="term" value="F:nucleic acid binding"/>
    <property type="evidence" value="ECO:0007669"/>
    <property type="project" value="InterPro"/>
</dbReference>
<dbReference type="STRING" id="154538.A0A1M2VAP2"/>
<evidence type="ECO:0000256" key="9">
    <source>
        <dbReference type="ARBA" id="ARBA00022932"/>
    </source>
</evidence>
<dbReference type="InterPro" id="IPR025724">
    <property type="entry name" value="GAG-pre-integrase_dom"/>
</dbReference>
<dbReference type="PANTHER" id="PTHR42648">
    <property type="entry name" value="TRANSPOSASE, PUTATIVE-RELATED"/>
    <property type="match status" value="1"/>
</dbReference>
<dbReference type="EMBL" id="MNAD01001536">
    <property type="protein sequence ID" value="OJT04593.1"/>
    <property type="molecule type" value="Genomic_DNA"/>
</dbReference>
<evidence type="ECO:0000256" key="7">
    <source>
        <dbReference type="ARBA" id="ARBA00022908"/>
    </source>
</evidence>
<reference evidence="13 14" key="1">
    <citation type="submission" date="2016-10" db="EMBL/GenBank/DDBJ databases">
        <title>Genome sequence of the basidiomycete white-rot fungus Trametes pubescens.</title>
        <authorList>
            <person name="Makela M.R."/>
            <person name="Granchi Z."/>
            <person name="Peng M."/>
            <person name="De Vries R.P."/>
            <person name="Grigoriev I."/>
            <person name="Riley R."/>
            <person name="Hilden K."/>
        </authorList>
    </citation>
    <scope>NUCLEOTIDE SEQUENCE [LARGE SCALE GENOMIC DNA]</scope>
    <source>
        <strain evidence="13 14">FBCC735</strain>
    </source>
</reference>
<dbReference type="Pfam" id="PF14223">
    <property type="entry name" value="Retrotran_gag_2"/>
    <property type="match status" value="1"/>
</dbReference>
<dbReference type="GO" id="GO:0004519">
    <property type="term" value="F:endonuclease activity"/>
    <property type="evidence" value="ECO:0007669"/>
    <property type="project" value="UniProtKB-KW"/>
</dbReference>
<keyword evidence="14" id="KW-1185">Reference proteome</keyword>
<keyword evidence="4" id="KW-0255">Endonuclease</keyword>
<dbReference type="SUPFAM" id="SSF53098">
    <property type="entry name" value="Ribonuclease H-like"/>
    <property type="match status" value="1"/>
</dbReference>
<dbReference type="AlphaFoldDB" id="A0A1M2VAP2"/>
<keyword evidence="5" id="KW-0378">Hydrolase</keyword>
<evidence type="ECO:0000259" key="12">
    <source>
        <dbReference type="Pfam" id="PF13976"/>
    </source>
</evidence>
<evidence type="ECO:0000256" key="2">
    <source>
        <dbReference type="ARBA" id="ARBA00022722"/>
    </source>
</evidence>
<dbReference type="GO" id="GO:0046872">
    <property type="term" value="F:metal ion binding"/>
    <property type="evidence" value="ECO:0007669"/>
    <property type="project" value="UniProtKB-KW"/>
</dbReference>
<sequence length="455" mass="51383">MGDDTTLVLTGIDNYQMWKIRILAKLRAVGAGRIVTGQETRPLPTTTVYPPVNGTTIEAWDLRAEKAHGILVEHVSDAIALKFTDCTSAQELYQAITKEYEQTNTTVLAFYTWISLANTHWDGTSSIVDHIGCLLADHHRLTSLKKPMDDEFLAYTLLNSLPSDSRWDTFRTTILSAIPLGQSLTFSDVDARIHAEVARNASSSISESALKASGSTPKQSGKKHCSQHGFNDSHTTDECRVLKSKQDKADGKRKKKKKRTDAHKVVEHSDSDSDMASHLCTRGLNVLFSEHGGRVHLRDRTHIMAATVKRGLYHLEVDPLPRKDQAMLAVDINLLHRRFAHISVDRLRCMVSKGQLKGINTLTGEPKFCEPCAMGKMHKLPFKSRTGNRATRPLQFIHSDVGGMVNPSRQGFRYWITFLDEHNRFLWVLFMKHKSEAQDTYNRWKADVQAYFQEE</sequence>
<dbReference type="GO" id="GO:0016787">
    <property type="term" value="F:hydrolase activity"/>
    <property type="evidence" value="ECO:0007669"/>
    <property type="project" value="UniProtKB-KW"/>
</dbReference>
<dbReference type="OrthoDB" id="2755577at2759"/>
<dbReference type="InterPro" id="IPR012337">
    <property type="entry name" value="RNaseH-like_sf"/>
</dbReference>
<name>A0A1M2VAP2_TRAPU</name>
<protein>
    <recommendedName>
        <fullName evidence="12">GAG-pre-integrase domain-containing protein</fullName>
    </recommendedName>
</protein>
<keyword evidence="2" id="KW-0540">Nuclease</keyword>
<feature type="compositionally biased region" description="Basic and acidic residues" evidence="11">
    <location>
        <begin position="262"/>
        <end position="271"/>
    </location>
</feature>
<dbReference type="InterPro" id="IPR039537">
    <property type="entry name" value="Retrotran_Ty1/copia-like"/>
</dbReference>
<keyword evidence="8" id="KW-0695">RNA-directed DNA polymerase</keyword>
<evidence type="ECO:0000256" key="4">
    <source>
        <dbReference type="ARBA" id="ARBA00022759"/>
    </source>
</evidence>
<gene>
    <name evidence="13" type="ORF">TRAPUB_4697</name>
</gene>
<evidence type="ECO:0000256" key="8">
    <source>
        <dbReference type="ARBA" id="ARBA00022918"/>
    </source>
</evidence>
<dbReference type="InterPro" id="IPR036397">
    <property type="entry name" value="RNaseH_sf"/>
</dbReference>
<feature type="compositionally biased region" description="Basic residues" evidence="11">
    <location>
        <begin position="251"/>
        <end position="261"/>
    </location>
</feature>
<organism evidence="13 14">
    <name type="scientific">Trametes pubescens</name>
    <name type="common">White-rot fungus</name>
    <dbReference type="NCBI Taxonomy" id="154538"/>
    <lineage>
        <taxon>Eukaryota</taxon>
        <taxon>Fungi</taxon>
        <taxon>Dikarya</taxon>
        <taxon>Basidiomycota</taxon>
        <taxon>Agaricomycotina</taxon>
        <taxon>Agaricomycetes</taxon>
        <taxon>Polyporales</taxon>
        <taxon>Polyporaceae</taxon>
        <taxon>Trametes</taxon>
    </lineage>
</organism>
<evidence type="ECO:0000256" key="11">
    <source>
        <dbReference type="SAM" id="MobiDB-lite"/>
    </source>
</evidence>
<keyword evidence="9" id="KW-0239">DNA-directed DNA polymerase</keyword>
<dbReference type="GO" id="GO:0003887">
    <property type="term" value="F:DNA-directed DNA polymerase activity"/>
    <property type="evidence" value="ECO:0007669"/>
    <property type="project" value="UniProtKB-KW"/>
</dbReference>
<dbReference type="GO" id="GO:0003964">
    <property type="term" value="F:RNA-directed DNA polymerase activity"/>
    <property type="evidence" value="ECO:0007669"/>
    <property type="project" value="UniProtKB-KW"/>
</dbReference>
<dbReference type="GO" id="GO:0015074">
    <property type="term" value="P:DNA integration"/>
    <property type="evidence" value="ECO:0007669"/>
    <property type="project" value="UniProtKB-KW"/>
</dbReference>
<evidence type="ECO:0000256" key="3">
    <source>
        <dbReference type="ARBA" id="ARBA00022723"/>
    </source>
</evidence>
<evidence type="ECO:0000256" key="5">
    <source>
        <dbReference type="ARBA" id="ARBA00022801"/>
    </source>
</evidence>